<dbReference type="EMBL" id="JACJVP010000053">
    <property type="protein sequence ID" value="MBB6674738.1"/>
    <property type="molecule type" value="Genomic_DNA"/>
</dbReference>
<evidence type="ECO:0000259" key="1">
    <source>
        <dbReference type="Pfam" id="PF12146"/>
    </source>
</evidence>
<gene>
    <name evidence="2" type="ORF">H7C19_29065</name>
</gene>
<reference evidence="2 3" key="1">
    <citation type="submission" date="2020-08" db="EMBL/GenBank/DDBJ databases">
        <title>Cohnella phylogeny.</title>
        <authorList>
            <person name="Dunlap C."/>
        </authorList>
    </citation>
    <scope>NUCLEOTIDE SEQUENCE [LARGE SCALE GENOMIC DNA]</scope>
    <source>
        <strain evidence="2 3">DSM 28246</strain>
    </source>
</reference>
<dbReference type="AlphaFoldDB" id="A0A7X0VIN5"/>
<dbReference type="InterPro" id="IPR029058">
    <property type="entry name" value="AB_hydrolase_fold"/>
</dbReference>
<dbReference type="PRINTS" id="PR00111">
    <property type="entry name" value="ABHYDROLASE"/>
</dbReference>
<proteinExistence type="predicted"/>
<dbReference type="InterPro" id="IPR051044">
    <property type="entry name" value="MAG_DAG_Lipase"/>
</dbReference>
<evidence type="ECO:0000313" key="2">
    <source>
        <dbReference type="EMBL" id="MBB6674738.1"/>
    </source>
</evidence>
<dbReference type="InterPro" id="IPR022742">
    <property type="entry name" value="Hydrolase_4"/>
</dbReference>
<dbReference type="Gene3D" id="3.40.50.1820">
    <property type="entry name" value="alpha/beta hydrolase"/>
    <property type="match status" value="1"/>
</dbReference>
<organism evidence="2 3">
    <name type="scientific">Cohnella nanjingensis</name>
    <dbReference type="NCBI Taxonomy" id="1387779"/>
    <lineage>
        <taxon>Bacteria</taxon>
        <taxon>Bacillati</taxon>
        <taxon>Bacillota</taxon>
        <taxon>Bacilli</taxon>
        <taxon>Bacillales</taxon>
        <taxon>Paenibacillaceae</taxon>
        <taxon>Cohnella</taxon>
    </lineage>
</organism>
<protein>
    <submittedName>
        <fullName evidence="2">Lysophospholipase</fullName>
    </submittedName>
</protein>
<dbReference type="Pfam" id="PF12146">
    <property type="entry name" value="Hydrolase_4"/>
    <property type="match status" value="1"/>
</dbReference>
<dbReference type="SUPFAM" id="SSF53474">
    <property type="entry name" value="alpha/beta-Hydrolases"/>
    <property type="match status" value="1"/>
</dbReference>
<comment type="caution">
    <text evidence="2">The sequence shown here is derived from an EMBL/GenBank/DDBJ whole genome shotgun (WGS) entry which is preliminary data.</text>
</comment>
<dbReference type="InterPro" id="IPR000073">
    <property type="entry name" value="AB_hydrolase_1"/>
</dbReference>
<feature type="domain" description="Serine aminopeptidase S33" evidence="1">
    <location>
        <begin position="29"/>
        <end position="260"/>
    </location>
</feature>
<dbReference type="RefSeq" id="WP_185672600.1">
    <property type="nucleotide sequence ID" value="NZ_JACJVP010000053.1"/>
</dbReference>
<name>A0A7X0VIN5_9BACL</name>
<sequence>MAYRTFEWQCKDGTIMQGGEWRSDARGAPGAVIGLVHGMGEHIGRYGHVAEMLTAEGYAVLGFDQRGHGRTAGKRGHTPSFDALLEGIDRMLDEARRLYPGVPVFLYAHSMGGNVALNYLLRRQPELAGAIVTGPWLKLAFSPPQLQVVIGRVIERVYPKYTNHRPMNVDHLTTDPEMAKRYRADPLGHGHITAAFFFGIQRAGLWALRHAGELRVPTLLMHGGHDRVTSILASRQFAEAAGSLCEFKEWPGFNHELHNELLREDVFADVRDWLRMRLAAVPR</sequence>
<dbReference type="PANTHER" id="PTHR11614">
    <property type="entry name" value="PHOSPHOLIPASE-RELATED"/>
    <property type="match status" value="1"/>
</dbReference>
<keyword evidence="3" id="KW-1185">Reference proteome</keyword>
<evidence type="ECO:0000313" key="3">
    <source>
        <dbReference type="Proteomes" id="UP000547209"/>
    </source>
</evidence>
<dbReference type="Proteomes" id="UP000547209">
    <property type="component" value="Unassembled WGS sequence"/>
</dbReference>
<accession>A0A7X0VIN5</accession>